<dbReference type="PANTHER" id="PTHR22912:SF217">
    <property type="entry name" value="DIHYDROLIPOYL DEHYDROGENASE"/>
    <property type="match status" value="1"/>
</dbReference>
<dbReference type="PROSITE" id="PS00076">
    <property type="entry name" value="PYRIDINE_REDOX_1"/>
    <property type="match status" value="1"/>
</dbReference>
<keyword evidence="7 14" id="KW-0274">FAD</keyword>
<dbReference type="Gene3D" id="3.50.50.60">
    <property type="entry name" value="FAD/NAD(P)-binding domain"/>
    <property type="match status" value="2"/>
</dbReference>
<dbReference type="NCBIfam" id="TIGR01350">
    <property type="entry name" value="lipoamide_DH"/>
    <property type="match status" value="1"/>
</dbReference>
<dbReference type="AlphaFoldDB" id="A0A3A1ML71"/>
<evidence type="ECO:0000256" key="2">
    <source>
        <dbReference type="ARBA" id="ARBA00007532"/>
    </source>
</evidence>
<keyword evidence="10" id="KW-1015">Disulfide bond</keyword>
<dbReference type="EMBL" id="QWZP01000004">
    <property type="protein sequence ID" value="RIU86075.1"/>
    <property type="molecule type" value="Genomic_DNA"/>
</dbReference>
<evidence type="ECO:0000256" key="12">
    <source>
        <dbReference type="ARBA" id="ARBA00049187"/>
    </source>
</evidence>
<keyword evidence="5" id="KW-0963">Cytoplasm</keyword>
<sequence length="467" mass="51931">MYFDLIIIGSGPGGYVAAIRAAQLGLKTAIVEKENLGGVCLNWGCIPTKSLLKSATIFNSLKKASKYGIITNNLKLDFKKIILRSRYISDSMNKGVLFLMKKNNIKILYGEAKICKKKIVYVKDKYGNKKKYNALNIIIATGAKYKIFNTVKKNKLSTIIGYREAMLLKYIPKNILIIGSGAIGLEFAYFYNSIGSKIFIIEKRPYVLPFSDIDISIQLENSFKQNGIIILKSSIIKSIEYLDYIKCTKVIIKNNKNINKILYVDIIISAIGICPNTENLGLEEIGITLNSTKHICVDKYYSTNVKGYYAIGDVIPSISLAHVASYEGIICVEKITGLNPPPLDYNNVPMCIYSNPEISYVGFSEKEAINKGYKLKIGKFPFTALGKAKINDSTDGFIKVIIDDNSGELLGCHMIGSGVTELISEMVVARKLETTSFEFFKCIHPHPTISESIVEAITNAYNKCIHI</sequence>
<dbReference type="GO" id="GO:0050660">
    <property type="term" value="F:flavin adenine dinucleotide binding"/>
    <property type="evidence" value="ECO:0007669"/>
    <property type="project" value="InterPro"/>
</dbReference>
<evidence type="ECO:0000313" key="19">
    <source>
        <dbReference type="EMBL" id="RIU86075.1"/>
    </source>
</evidence>
<dbReference type="InterPro" id="IPR050151">
    <property type="entry name" value="Class-I_Pyr_Nuc-Dis_Oxidored"/>
</dbReference>
<feature type="active site" description="Proton acceptor" evidence="13">
    <location>
        <position position="446"/>
    </location>
</feature>
<dbReference type="InterPro" id="IPR023753">
    <property type="entry name" value="FAD/NAD-binding_dom"/>
</dbReference>
<evidence type="ECO:0000256" key="14">
    <source>
        <dbReference type="PIRSR" id="PIRSR000350-3"/>
    </source>
</evidence>
<evidence type="ECO:0000256" key="13">
    <source>
        <dbReference type="PIRSR" id="PIRSR000350-2"/>
    </source>
</evidence>
<name>A0A3A1ML71_9FLAO</name>
<keyword evidence="11 16" id="KW-0676">Redox-active center</keyword>
<keyword evidence="14" id="KW-0547">Nucleotide-binding</keyword>
<dbReference type="Gene3D" id="3.30.390.30">
    <property type="match status" value="1"/>
</dbReference>
<evidence type="ECO:0000256" key="9">
    <source>
        <dbReference type="ARBA" id="ARBA00023027"/>
    </source>
</evidence>
<feature type="binding site" evidence="14">
    <location>
        <position position="202"/>
    </location>
    <ligand>
        <name>NAD(+)</name>
        <dbReference type="ChEBI" id="CHEBI:57540"/>
    </ligand>
</feature>
<dbReference type="EC" id="1.8.1.4" evidence="3 16"/>
<reference evidence="20" key="1">
    <citation type="submission" date="2018-08" db="EMBL/GenBank/DDBJ databases">
        <authorList>
            <person name="Dai Z."/>
        </authorList>
    </citation>
    <scope>NUCLEOTIDE SEQUENCE [LARGE SCALE GENOMIC DNA]</scope>
    <source>
        <strain evidence="20">KPTW1</strain>
    </source>
</reference>
<dbReference type="Pfam" id="PF02852">
    <property type="entry name" value="Pyr_redox_dim"/>
    <property type="match status" value="1"/>
</dbReference>
<accession>A0A3A1ML71</accession>
<dbReference type="Proteomes" id="UP000265496">
    <property type="component" value="Unassembled WGS sequence"/>
</dbReference>
<feature type="domain" description="Pyridine nucleotide-disulphide oxidoreductase dimerisation" evidence="17">
    <location>
        <begin position="348"/>
        <end position="456"/>
    </location>
</feature>
<comment type="similarity">
    <text evidence="2 16">Belongs to the class-I pyridine nucleotide-disulfide oxidoreductase family.</text>
</comment>
<dbReference type="InterPro" id="IPR012999">
    <property type="entry name" value="Pyr_OxRdtase_I_AS"/>
</dbReference>
<evidence type="ECO:0000256" key="1">
    <source>
        <dbReference type="ARBA" id="ARBA00004496"/>
    </source>
</evidence>
<feature type="binding site" evidence="14">
    <location>
        <position position="272"/>
    </location>
    <ligand>
        <name>NAD(+)</name>
        <dbReference type="ChEBI" id="CHEBI:57540"/>
    </ligand>
</feature>
<evidence type="ECO:0000259" key="18">
    <source>
        <dbReference type="Pfam" id="PF07992"/>
    </source>
</evidence>
<gene>
    <name evidence="19" type="primary">lpdA</name>
    <name evidence="19" type="ORF">D2A33_00910</name>
</gene>
<dbReference type="InterPro" id="IPR001100">
    <property type="entry name" value="Pyr_nuc-diS_OxRdtase"/>
</dbReference>
<evidence type="ECO:0000256" key="5">
    <source>
        <dbReference type="ARBA" id="ARBA00022490"/>
    </source>
</evidence>
<dbReference type="InterPro" id="IPR036188">
    <property type="entry name" value="FAD/NAD-bd_sf"/>
</dbReference>
<dbReference type="SUPFAM" id="SSF51905">
    <property type="entry name" value="FAD/NAD(P)-binding domain"/>
    <property type="match status" value="1"/>
</dbReference>
<evidence type="ECO:0000313" key="20">
    <source>
        <dbReference type="Proteomes" id="UP000265496"/>
    </source>
</evidence>
<feature type="binding site" evidence="14">
    <location>
        <position position="49"/>
    </location>
    <ligand>
        <name>FAD</name>
        <dbReference type="ChEBI" id="CHEBI:57692"/>
    </ligand>
</feature>
<comment type="catalytic activity">
    <reaction evidence="12 16">
        <text>N(6)-[(R)-dihydrolipoyl]-L-lysyl-[protein] + NAD(+) = N(6)-[(R)-lipoyl]-L-lysyl-[protein] + NADH + H(+)</text>
        <dbReference type="Rhea" id="RHEA:15045"/>
        <dbReference type="Rhea" id="RHEA-COMP:10474"/>
        <dbReference type="Rhea" id="RHEA-COMP:10475"/>
        <dbReference type="ChEBI" id="CHEBI:15378"/>
        <dbReference type="ChEBI" id="CHEBI:57540"/>
        <dbReference type="ChEBI" id="CHEBI:57945"/>
        <dbReference type="ChEBI" id="CHEBI:83099"/>
        <dbReference type="ChEBI" id="CHEBI:83100"/>
        <dbReference type="EC" id="1.8.1.4"/>
    </reaction>
</comment>
<dbReference type="PRINTS" id="PR00411">
    <property type="entry name" value="PNDRDTASEI"/>
</dbReference>
<reference evidence="19 20" key="2">
    <citation type="submission" date="2018-10" db="EMBL/GenBank/DDBJ databases">
        <title>Draft genome sequence of Candidatus Sulcia muelleri from Kolla paulula, a vector of Xylella fastidiosa causing Pierces disease of grapevine in Taiwan.</title>
        <authorList>
            <person name="Shih H.-T."/>
        </authorList>
    </citation>
    <scope>NUCLEOTIDE SEQUENCE [LARGE SCALE GENOMIC DNA]</scope>
    <source>
        <strain evidence="19 20">KPTW1</strain>
    </source>
</reference>
<evidence type="ECO:0000256" key="3">
    <source>
        <dbReference type="ARBA" id="ARBA00012608"/>
    </source>
</evidence>
<dbReference type="InterPro" id="IPR016156">
    <property type="entry name" value="FAD/NAD-linked_Rdtase_dimer_sf"/>
</dbReference>
<comment type="miscellaneous">
    <text evidence="16">The active site is a redox-active disulfide bond.</text>
</comment>
<comment type="cofactor">
    <cofactor evidence="14 16">
        <name>FAD</name>
        <dbReference type="ChEBI" id="CHEBI:57692"/>
    </cofactor>
    <text evidence="14 16">Binds 1 FAD per subunit.</text>
</comment>
<dbReference type="RefSeq" id="WP_158366126.1">
    <property type="nucleotide sequence ID" value="NZ_QWZP01000004.1"/>
</dbReference>
<feature type="binding site" evidence="14">
    <location>
        <begin position="179"/>
        <end position="186"/>
    </location>
    <ligand>
        <name>NAD(+)</name>
        <dbReference type="ChEBI" id="CHEBI:57540"/>
    </ligand>
</feature>
<evidence type="ECO:0000256" key="7">
    <source>
        <dbReference type="ARBA" id="ARBA00022827"/>
    </source>
</evidence>
<dbReference type="FunFam" id="3.30.390.30:FF:000001">
    <property type="entry name" value="Dihydrolipoyl dehydrogenase"/>
    <property type="match status" value="1"/>
</dbReference>
<keyword evidence="6 16" id="KW-0285">Flavoprotein</keyword>
<evidence type="ECO:0000256" key="16">
    <source>
        <dbReference type="RuleBase" id="RU003692"/>
    </source>
</evidence>
<dbReference type="SUPFAM" id="SSF55424">
    <property type="entry name" value="FAD/NAD-linked reductases, dimerisation (C-terminal) domain"/>
    <property type="match status" value="1"/>
</dbReference>
<dbReference type="PRINTS" id="PR00368">
    <property type="entry name" value="FADPNR"/>
</dbReference>
<dbReference type="GO" id="GO:0004148">
    <property type="term" value="F:dihydrolipoyl dehydrogenase (NADH) activity"/>
    <property type="evidence" value="ECO:0007669"/>
    <property type="project" value="UniProtKB-EC"/>
</dbReference>
<evidence type="ECO:0000256" key="4">
    <source>
        <dbReference type="ARBA" id="ARBA00016961"/>
    </source>
</evidence>
<comment type="caution">
    <text evidence="19">The sequence shown here is derived from an EMBL/GenBank/DDBJ whole genome shotgun (WGS) entry which is preliminary data.</text>
</comment>
<evidence type="ECO:0000256" key="15">
    <source>
        <dbReference type="PIRSR" id="PIRSR000350-4"/>
    </source>
</evidence>
<dbReference type="GO" id="GO:0006103">
    <property type="term" value="P:2-oxoglutarate metabolic process"/>
    <property type="evidence" value="ECO:0007669"/>
    <property type="project" value="TreeGrafter"/>
</dbReference>
<keyword evidence="8 16" id="KW-0560">Oxidoreductase</keyword>
<dbReference type="PANTHER" id="PTHR22912">
    <property type="entry name" value="DISULFIDE OXIDOREDUCTASE"/>
    <property type="match status" value="1"/>
</dbReference>
<dbReference type="GO" id="GO:0005737">
    <property type="term" value="C:cytoplasm"/>
    <property type="evidence" value="ECO:0007669"/>
    <property type="project" value="UniProtKB-SubCell"/>
</dbReference>
<dbReference type="Pfam" id="PF07992">
    <property type="entry name" value="Pyr_redox_2"/>
    <property type="match status" value="1"/>
</dbReference>
<evidence type="ECO:0000256" key="10">
    <source>
        <dbReference type="ARBA" id="ARBA00023157"/>
    </source>
</evidence>
<evidence type="ECO:0000256" key="6">
    <source>
        <dbReference type="ARBA" id="ARBA00022630"/>
    </source>
</evidence>
<organism evidence="19 20">
    <name type="scientific">Candidatus Karelsulcia muelleri</name>
    <dbReference type="NCBI Taxonomy" id="336810"/>
    <lineage>
        <taxon>Bacteria</taxon>
        <taxon>Pseudomonadati</taxon>
        <taxon>Bacteroidota</taxon>
        <taxon>Flavobacteriia</taxon>
        <taxon>Flavobacteriales</taxon>
        <taxon>Candidatus Karelsulcia</taxon>
    </lineage>
</organism>
<dbReference type="InterPro" id="IPR004099">
    <property type="entry name" value="Pyr_nucl-diS_OxRdtase_dimer"/>
</dbReference>
<protein>
    <recommendedName>
        <fullName evidence="4 16">Dihydrolipoyl dehydrogenase</fullName>
        <ecNumber evidence="3 16">1.8.1.4</ecNumber>
    </recommendedName>
</protein>
<feature type="domain" description="FAD/NAD(P)-binding" evidence="18">
    <location>
        <begin position="3"/>
        <end position="328"/>
    </location>
</feature>
<feature type="disulfide bond" description="Redox-active" evidence="15">
    <location>
        <begin position="40"/>
        <end position="45"/>
    </location>
</feature>
<proteinExistence type="inferred from homology"/>
<comment type="subcellular location">
    <subcellularLocation>
        <location evidence="1">Cytoplasm</location>
    </subcellularLocation>
</comment>
<dbReference type="InterPro" id="IPR006258">
    <property type="entry name" value="Lipoamide_DH"/>
</dbReference>
<keyword evidence="9 14" id="KW-0520">NAD</keyword>
<evidence type="ECO:0000256" key="11">
    <source>
        <dbReference type="ARBA" id="ARBA00023284"/>
    </source>
</evidence>
<feature type="binding site" evidence="14">
    <location>
        <position position="313"/>
    </location>
    <ligand>
        <name>FAD</name>
        <dbReference type="ChEBI" id="CHEBI:57692"/>
    </ligand>
</feature>
<dbReference type="PIRSF" id="PIRSF000350">
    <property type="entry name" value="Mercury_reductase_MerA"/>
    <property type="match status" value="1"/>
</dbReference>
<evidence type="ECO:0000256" key="8">
    <source>
        <dbReference type="ARBA" id="ARBA00023002"/>
    </source>
</evidence>
<evidence type="ECO:0000259" key="17">
    <source>
        <dbReference type="Pfam" id="PF02852"/>
    </source>
</evidence>